<reference evidence="3" key="1">
    <citation type="submission" date="2021-03" db="EMBL/GenBank/DDBJ databases">
        <title>Fibrella sp. HMF5335 genome sequencing and assembly.</title>
        <authorList>
            <person name="Kang H."/>
            <person name="Kim H."/>
            <person name="Bae S."/>
            <person name="Joh K."/>
        </authorList>
    </citation>
    <scope>NUCLEOTIDE SEQUENCE</scope>
    <source>
        <strain evidence="3">HMF5335</strain>
    </source>
</reference>
<gene>
    <name evidence="3" type="ORF">J2I47_07155</name>
</gene>
<dbReference type="AlphaFoldDB" id="A0A939K0P8"/>
<feature type="signal peptide" evidence="1">
    <location>
        <begin position="1"/>
        <end position="15"/>
    </location>
</feature>
<dbReference type="Pfam" id="PF00561">
    <property type="entry name" value="Abhydrolase_1"/>
    <property type="match status" value="1"/>
</dbReference>
<dbReference type="Proteomes" id="UP000664034">
    <property type="component" value="Unassembled WGS sequence"/>
</dbReference>
<keyword evidence="4" id="KW-1185">Reference proteome</keyword>
<keyword evidence="1" id="KW-0732">Signal</keyword>
<dbReference type="InterPro" id="IPR000073">
    <property type="entry name" value="AB_hydrolase_1"/>
</dbReference>
<dbReference type="PANTHER" id="PTHR46331">
    <property type="entry name" value="VALACYCLOVIR HYDROLASE"/>
    <property type="match status" value="1"/>
</dbReference>
<feature type="domain" description="AB hydrolase-1" evidence="2">
    <location>
        <begin position="45"/>
        <end position="167"/>
    </location>
</feature>
<dbReference type="InterPro" id="IPR029058">
    <property type="entry name" value="AB_hydrolase_fold"/>
</dbReference>
<proteinExistence type="predicted"/>
<feature type="chain" id="PRO_5038034925" evidence="1">
    <location>
        <begin position="16"/>
        <end position="261"/>
    </location>
</feature>
<dbReference type="GO" id="GO:0017171">
    <property type="term" value="F:serine hydrolase activity"/>
    <property type="evidence" value="ECO:0007669"/>
    <property type="project" value="TreeGrafter"/>
</dbReference>
<accession>A0A939K0P8</accession>
<dbReference type="SUPFAM" id="SSF53474">
    <property type="entry name" value="alpha/beta-Hydrolases"/>
    <property type="match status" value="1"/>
</dbReference>
<evidence type="ECO:0000256" key="1">
    <source>
        <dbReference type="SAM" id="SignalP"/>
    </source>
</evidence>
<dbReference type="PANTHER" id="PTHR46331:SF2">
    <property type="entry name" value="VALACYCLOVIR HYDROLASE"/>
    <property type="match status" value="1"/>
</dbReference>
<keyword evidence="3" id="KW-0378">Hydrolase</keyword>
<evidence type="ECO:0000313" key="3">
    <source>
        <dbReference type="EMBL" id="MBO0936322.1"/>
    </source>
</evidence>
<dbReference type="RefSeq" id="WP_207363889.1">
    <property type="nucleotide sequence ID" value="NZ_JAFMYV010000003.1"/>
</dbReference>
<dbReference type="Gene3D" id="3.40.50.1820">
    <property type="entry name" value="alpha/beta hydrolase"/>
    <property type="match status" value="1"/>
</dbReference>
<evidence type="ECO:0000259" key="2">
    <source>
        <dbReference type="Pfam" id="PF00561"/>
    </source>
</evidence>
<evidence type="ECO:0000313" key="4">
    <source>
        <dbReference type="Proteomes" id="UP000664034"/>
    </source>
</evidence>
<dbReference type="EMBL" id="JAFMYV010000003">
    <property type="protein sequence ID" value="MBO0936322.1"/>
    <property type="molecule type" value="Genomic_DNA"/>
</dbReference>
<comment type="caution">
    <text evidence="3">The sequence shown here is derived from an EMBL/GenBank/DDBJ whole genome shotgun (WGS) entry which is preliminary data.</text>
</comment>
<dbReference type="PRINTS" id="PR00111">
    <property type="entry name" value="ABHYDROLASE"/>
</dbReference>
<protein>
    <submittedName>
        <fullName evidence="3">Alpha/beta hydrolase</fullName>
    </submittedName>
</protein>
<sequence>MKIVLLLLLTLPTLAQIPYGNNAKVGKYYAVNRVKLYVEEYGAGKPLLLIHGNGGSLNDFSKTIPYFAKSRRVIAVDSRAHGKSVDPGDSLSFEMMADDFAALLTTMKVDSADVIGWSDGGINALLLALRHPRKVRRLVATGANITPDSTALVPSLWKQQQKAYTQNRDKVLTTAKEKNDWKVFVLDVLQPNIPFTALQAVRCPSLIVAGDRDVIVAQHTVAIFQHIPHAQLWILPDSGHATLIDHADEFNRKVDQFFKAR</sequence>
<name>A0A939K0P8_9BACT</name>
<organism evidence="3 4">
    <name type="scientific">Fibrella rubiginis</name>
    <dbReference type="NCBI Taxonomy" id="2817060"/>
    <lineage>
        <taxon>Bacteria</taxon>
        <taxon>Pseudomonadati</taxon>
        <taxon>Bacteroidota</taxon>
        <taxon>Cytophagia</taxon>
        <taxon>Cytophagales</taxon>
        <taxon>Spirosomataceae</taxon>
        <taxon>Fibrella</taxon>
    </lineage>
</organism>